<dbReference type="Proteomes" id="UP000786560">
    <property type="component" value="Unassembled WGS sequence"/>
</dbReference>
<gene>
    <name evidence="2" type="ORF">K8U73_05140</name>
</gene>
<keyword evidence="2" id="KW-0489">Methyltransferase</keyword>
<accession>A0A921IYH6</accession>
<dbReference type="RefSeq" id="WP_278711246.1">
    <property type="nucleotide sequence ID" value="NZ_DYUX01000019.1"/>
</dbReference>
<dbReference type="GO" id="GO:0006304">
    <property type="term" value="P:DNA modification"/>
    <property type="evidence" value="ECO:0007669"/>
    <property type="project" value="InterPro"/>
</dbReference>
<name>A0A921IYH6_9BIFI</name>
<dbReference type="AlphaFoldDB" id="A0A921IYH6"/>
<dbReference type="EMBL" id="DYUX01000019">
    <property type="protein sequence ID" value="HJG41756.1"/>
    <property type="molecule type" value="Genomic_DNA"/>
</dbReference>
<dbReference type="GO" id="GO:0032259">
    <property type="term" value="P:methylation"/>
    <property type="evidence" value="ECO:0007669"/>
    <property type="project" value="UniProtKB-KW"/>
</dbReference>
<sequence>MKKFYAVVGNPPFQEDSVGDNESYEPPIYNLFLDETYKVGDRVEMVHPARFLFNAGSTPKAWNRKMLSDPHLKVLSYESDSGKVFPSIQLPGGIAVTYRDETKNFGPIGVYTPFAELNSIIGKVTSGVDFKSMSTIAITRTAYRLTDKLHFEHPEVKGMLSAGHAYDVSTNIFERLPQIFLDAEPDDGNDYIRMYGRFGGDRVHKYVRRDYINSVASLDRFKIVYAEADGAAGTLGKPVPARILGTPIIETPGVGTTESFMTVGSFDTNEEANNALKYVKTRFFRTLVGVLKTTQHITPDKFTYAPLQVFTASSDIDWSKSVADIDRQLYRKYGLDDAEIEFIESHVKGMD</sequence>
<dbReference type="InterPro" id="IPR011639">
    <property type="entry name" value="MethylTrfase_TaqI-like_dom"/>
</dbReference>
<proteinExistence type="predicted"/>
<evidence type="ECO:0000259" key="1">
    <source>
        <dbReference type="Pfam" id="PF07669"/>
    </source>
</evidence>
<keyword evidence="2" id="KW-0808">Transferase</keyword>
<feature type="domain" description="Type II methyltransferase M.TaqI-like" evidence="1">
    <location>
        <begin position="2"/>
        <end position="85"/>
    </location>
</feature>
<dbReference type="GO" id="GO:0009007">
    <property type="term" value="F:site-specific DNA-methyltransferase (adenine-specific) activity"/>
    <property type="evidence" value="ECO:0007669"/>
    <property type="project" value="UniProtKB-EC"/>
</dbReference>
<dbReference type="Pfam" id="PF07669">
    <property type="entry name" value="Eco57I"/>
    <property type="match status" value="1"/>
</dbReference>
<evidence type="ECO:0000313" key="2">
    <source>
        <dbReference type="EMBL" id="HJG41756.1"/>
    </source>
</evidence>
<organism evidence="2 3">
    <name type="scientific">Bifidobacterium pullorum subsp. gallinarum</name>
    <dbReference type="NCBI Taxonomy" id="78344"/>
    <lineage>
        <taxon>Bacteria</taxon>
        <taxon>Bacillati</taxon>
        <taxon>Actinomycetota</taxon>
        <taxon>Actinomycetes</taxon>
        <taxon>Bifidobacteriales</taxon>
        <taxon>Bifidobacteriaceae</taxon>
        <taxon>Bifidobacterium</taxon>
    </lineage>
</organism>
<protein>
    <submittedName>
        <fullName evidence="2">Eco57I restriction-modification methylase domain-containing protein</fullName>
    </submittedName>
</protein>
<reference evidence="2" key="1">
    <citation type="journal article" date="2021" name="PeerJ">
        <title>Extensive microbial diversity within the chicken gut microbiome revealed by metagenomics and culture.</title>
        <authorList>
            <person name="Gilroy R."/>
            <person name="Ravi A."/>
            <person name="Getino M."/>
            <person name="Pursley I."/>
            <person name="Horton D.L."/>
            <person name="Alikhan N.F."/>
            <person name="Baker D."/>
            <person name="Gharbi K."/>
            <person name="Hall N."/>
            <person name="Watson M."/>
            <person name="Adriaenssens E.M."/>
            <person name="Foster-Nyarko E."/>
            <person name="Jarju S."/>
            <person name="Secka A."/>
            <person name="Antonio M."/>
            <person name="Oren A."/>
            <person name="Chaudhuri R.R."/>
            <person name="La Ragione R."/>
            <person name="Hildebrand F."/>
            <person name="Pallen M.J."/>
        </authorList>
    </citation>
    <scope>NUCLEOTIDE SEQUENCE</scope>
    <source>
        <strain evidence="2">ChiBcolR7-4860</strain>
    </source>
</reference>
<evidence type="ECO:0000313" key="3">
    <source>
        <dbReference type="Proteomes" id="UP000786560"/>
    </source>
</evidence>
<comment type="caution">
    <text evidence="2">The sequence shown here is derived from an EMBL/GenBank/DDBJ whole genome shotgun (WGS) entry which is preliminary data.</text>
</comment>
<reference evidence="2" key="2">
    <citation type="submission" date="2021-09" db="EMBL/GenBank/DDBJ databases">
        <authorList>
            <person name="Gilroy R."/>
        </authorList>
    </citation>
    <scope>NUCLEOTIDE SEQUENCE</scope>
    <source>
        <strain evidence="2">ChiBcolR7-4860</strain>
    </source>
</reference>